<name>A0A2P2C4N2_9ZZZZ</name>
<proteinExistence type="predicted"/>
<sequence length="181" mass="19051">MRRTVLSAAALSVAALTLTQLAPATADAIGVSDPDDLAHGVDLLSVEVAHKANNVVVTTTHADLEESFRTGSSGSVFIDTDPADPGPEYVFSGGFFVGTDYNLVTTDGFGRSAVGGPVEGSYRMKADYDAETVRFRISREALGSPDEVRVAVRVAGTRPNGASTRTDWLGAPRSFTDWVAQ</sequence>
<reference evidence="1" key="1">
    <citation type="submission" date="2015-08" db="EMBL/GenBank/DDBJ databases">
        <authorList>
            <person name="Babu N.S."/>
            <person name="Beckwith C.J."/>
            <person name="Beseler K.G."/>
            <person name="Brison A."/>
            <person name="Carone J.V."/>
            <person name="Caskin T.P."/>
            <person name="Diamond M."/>
            <person name="Durham M.E."/>
            <person name="Foxe J.M."/>
            <person name="Go M."/>
            <person name="Henderson B.A."/>
            <person name="Jones I.B."/>
            <person name="McGettigan J.A."/>
            <person name="Micheletti S.J."/>
            <person name="Nasrallah M.E."/>
            <person name="Ortiz D."/>
            <person name="Piller C.R."/>
            <person name="Privatt S.R."/>
            <person name="Schneider S.L."/>
            <person name="Sharp S."/>
            <person name="Smith T.C."/>
            <person name="Stanton J.D."/>
            <person name="Ullery H.E."/>
            <person name="Wilson R.J."/>
            <person name="Serrano M.G."/>
            <person name="Buck G."/>
            <person name="Lee V."/>
            <person name="Wang Y."/>
            <person name="Carvalho R."/>
            <person name="Voegtly L."/>
            <person name="Shi R."/>
            <person name="Duckworth R."/>
            <person name="Johnson A."/>
            <person name="Loviza R."/>
            <person name="Walstead R."/>
            <person name="Shah Z."/>
            <person name="Kiflezghi M."/>
            <person name="Wade K."/>
            <person name="Ball S.L."/>
            <person name="Bradley K.W."/>
            <person name="Asai D.J."/>
            <person name="Bowman C.A."/>
            <person name="Russell D.A."/>
            <person name="Pope W.H."/>
            <person name="Jacobs-Sera D."/>
            <person name="Hendrix R.W."/>
            <person name="Hatfull G.F."/>
        </authorList>
    </citation>
    <scope>NUCLEOTIDE SEQUENCE</scope>
</reference>
<protein>
    <submittedName>
        <fullName evidence="1">Uncharacterized protein</fullName>
    </submittedName>
</protein>
<gene>
    <name evidence="1" type="ORF">NOCA1120281</name>
</gene>
<evidence type="ECO:0000313" key="1">
    <source>
        <dbReference type="EMBL" id="CUR56944.1"/>
    </source>
</evidence>
<dbReference type="EMBL" id="CZKB01000004">
    <property type="protein sequence ID" value="CUR56944.1"/>
    <property type="molecule type" value="Genomic_DNA"/>
</dbReference>
<accession>A0A2P2C4N2</accession>
<dbReference type="AlphaFoldDB" id="A0A2P2C4N2"/>
<organism evidence="1">
    <name type="scientific">metagenome</name>
    <dbReference type="NCBI Taxonomy" id="256318"/>
    <lineage>
        <taxon>unclassified sequences</taxon>
        <taxon>metagenomes</taxon>
    </lineage>
</organism>